<feature type="domain" description="DUF8147" evidence="2">
    <location>
        <begin position="4"/>
        <end position="113"/>
    </location>
</feature>
<proteinExistence type="predicted"/>
<keyword evidence="1" id="KW-1133">Transmembrane helix</keyword>
<comment type="caution">
    <text evidence="3">The sequence shown here is derived from an EMBL/GenBank/DDBJ whole genome shotgun (WGS) entry which is preliminary data.</text>
</comment>
<feature type="transmembrane region" description="Helical" evidence="1">
    <location>
        <begin position="38"/>
        <end position="58"/>
    </location>
</feature>
<evidence type="ECO:0000259" key="2">
    <source>
        <dbReference type="Pfam" id="PF26472"/>
    </source>
</evidence>
<dbReference type="InterPro" id="IPR058460">
    <property type="entry name" value="DUF8147"/>
</dbReference>
<sequence length="123" mass="12484">MSGRAVATLGTALTTFLLVAVLVTELLSARIAFSALVGLPAGVVGGAVAGVATWLRLWRRAALRPVLLGCSAVGYALLAAAAVSYSVPPARPFVSAESAVGVAVVCGVAVLLIARRYPERIPE</sequence>
<dbReference type="Proteomes" id="UP000216308">
    <property type="component" value="Unassembled WGS sequence"/>
</dbReference>
<dbReference type="RefSeq" id="WP_094528891.1">
    <property type="nucleotide sequence ID" value="NZ_NHPJ01000003.1"/>
</dbReference>
<keyword evidence="1" id="KW-0472">Membrane</keyword>
<protein>
    <recommendedName>
        <fullName evidence="2">DUF8147 domain-containing protein</fullName>
    </recommendedName>
</protein>
<evidence type="ECO:0000313" key="3">
    <source>
        <dbReference type="EMBL" id="OYR59424.1"/>
    </source>
</evidence>
<name>A0A256ISA7_9EURY</name>
<dbReference type="AlphaFoldDB" id="A0A256ISA7"/>
<dbReference type="EMBL" id="NHPJ01000003">
    <property type="protein sequence ID" value="OYR59424.1"/>
    <property type="molecule type" value="Genomic_DNA"/>
</dbReference>
<keyword evidence="4" id="KW-1185">Reference proteome</keyword>
<reference evidence="3 4" key="1">
    <citation type="journal article" date="2014" name="Front. Microbiol.">
        <title>Population and genomic analysis of the genus Halorubrum.</title>
        <authorList>
            <person name="Fullmer M.S."/>
            <person name="Soucy S.M."/>
            <person name="Swithers K.S."/>
            <person name="Makkay A.M."/>
            <person name="Wheeler R."/>
            <person name="Ventosa A."/>
            <person name="Gogarten J.P."/>
            <person name="Papke R.T."/>
        </authorList>
    </citation>
    <scope>NUCLEOTIDE SEQUENCE [LARGE SCALE GENOMIC DNA]</scope>
    <source>
        <strain evidence="3 4">Cb34</strain>
    </source>
</reference>
<gene>
    <name evidence="3" type="ORF">DJ70_00180</name>
</gene>
<evidence type="ECO:0000313" key="4">
    <source>
        <dbReference type="Proteomes" id="UP000216308"/>
    </source>
</evidence>
<dbReference type="Pfam" id="PF26472">
    <property type="entry name" value="DUF8147"/>
    <property type="match status" value="1"/>
</dbReference>
<organism evidence="3 4">
    <name type="scientific">Halorubrum halodurans</name>
    <dbReference type="NCBI Taxonomy" id="1383851"/>
    <lineage>
        <taxon>Archaea</taxon>
        <taxon>Methanobacteriati</taxon>
        <taxon>Methanobacteriota</taxon>
        <taxon>Stenosarchaea group</taxon>
        <taxon>Halobacteria</taxon>
        <taxon>Halobacteriales</taxon>
        <taxon>Haloferacaceae</taxon>
        <taxon>Halorubrum</taxon>
    </lineage>
</organism>
<feature type="transmembrane region" description="Helical" evidence="1">
    <location>
        <begin position="65"/>
        <end position="87"/>
    </location>
</feature>
<feature type="transmembrane region" description="Helical" evidence="1">
    <location>
        <begin position="93"/>
        <end position="114"/>
    </location>
</feature>
<keyword evidence="1" id="KW-0812">Transmembrane</keyword>
<evidence type="ECO:0000256" key="1">
    <source>
        <dbReference type="SAM" id="Phobius"/>
    </source>
</evidence>
<accession>A0A256ISA7</accession>